<proteinExistence type="predicted"/>
<dbReference type="EMBL" id="BSXT01002800">
    <property type="protein sequence ID" value="GMF50996.1"/>
    <property type="molecule type" value="Genomic_DNA"/>
</dbReference>
<protein>
    <submittedName>
        <fullName evidence="1">Unnamed protein product</fullName>
    </submittedName>
</protein>
<sequence>MCPVVIARLDEYGEADPIQPIRYRPRFEWLTRRRVAAASIPKINRVDFTPNPTLDFIIKLPPATRVYPSDGPLYLDTPSRSNDQVLCKCRQAVGGSSGDPGA</sequence>
<accession>A0A9W6Y304</accession>
<evidence type="ECO:0000313" key="1">
    <source>
        <dbReference type="EMBL" id="GMF50996.1"/>
    </source>
</evidence>
<comment type="caution">
    <text evidence="1">The sequence shown here is derived from an EMBL/GenBank/DDBJ whole genome shotgun (WGS) entry which is preliminary data.</text>
</comment>
<gene>
    <name evidence="1" type="ORF">Pfra01_002049000</name>
</gene>
<dbReference type="Proteomes" id="UP001165121">
    <property type="component" value="Unassembled WGS sequence"/>
</dbReference>
<evidence type="ECO:0000313" key="2">
    <source>
        <dbReference type="Proteomes" id="UP001165121"/>
    </source>
</evidence>
<dbReference type="AlphaFoldDB" id="A0A9W6Y304"/>
<name>A0A9W6Y304_9STRA</name>
<reference evidence="1" key="1">
    <citation type="submission" date="2023-04" db="EMBL/GenBank/DDBJ databases">
        <title>Phytophthora fragariaefolia NBRC 109709.</title>
        <authorList>
            <person name="Ichikawa N."/>
            <person name="Sato H."/>
            <person name="Tonouchi N."/>
        </authorList>
    </citation>
    <scope>NUCLEOTIDE SEQUENCE</scope>
    <source>
        <strain evidence="1">NBRC 109709</strain>
    </source>
</reference>
<organism evidence="1 2">
    <name type="scientific">Phytophthora fragariaefolia</name>
    <dbReference type="NCBI Taxonomy" id="1490495"/>
    <lineage>
        <taxon>Eukaryota</taxon>
        <taxon>Sar</taxon>
        <taxon>Stramenopiles</taxon>
        <taxon>Oomycota</taxon>
        <taxon>Peronosporomycetes</taxon>
        <taxon>Peronosporales</taxon>
        <taxon>Peronosporaceae</taxon>
        <taxon>Phytophthora</taxon>
    </lineage>
</organism>
<keyword evidence="2" id="KW-1185">Reference proteome</keyword>